<dbReference type="InterPro" id="IPR023753">
    <property type="entry name" value="FAD/NAD-binding_dom"/>
</dbReference>
<dbReference type="InterPro" id="IPR041117">
    <property type="entry name" value="SoxA_A3"/>
</dbReference>
<dbReference type="InterPro" id="IPR013977">
    <property type="entry name" value="GcvT_C"/>
</dbReference>
<evidence type="ECO:0000259" key="6">
    <source>
        <dbReference type="Pfam" id="PF17806"/>
    </source>
</evidence>
<dbReference type="STRING" id="1429043.X474_26140"/>
<dbReference type="InterPro" id="IPR027266">
    <property type="entry name" value="TrmE/GcvT-like"/>
</dbReference>
<dbReference type="Pfam" id="PF08669">
    <property type="entry name" value="GCV_T_C"/>
    <property type="match status" value="1"/>
</dbReference>
<keyword evidence="2" id="KW-0560">Oxidoreductase</keyword>
<dbReference type="EMBL" id="AZAC01000067">
    <property type="protein sequence ID" value="KIX11264.1"/>
    <property type="molecule type" value="Genomic_DNA"/>
</dbReference>
<dbReference type="Pfam" id="PF07992">
    <property type="entry name" value="Pyr_redox_2"/>
    <property type="match status" value="1"/>
</dbReference>
<dbReference type="InterPro" id="IPR041854">
    <property type="entry name" value="BFD-like_2Fe2S-bd_dom_sf"/>
</dbReference>
<evidence type="ECO:0000313" key="7">
    <source>
        <dbReference type="EMBL" id="KIX11264.1"/>
    </source>
</evidence>
<evidence type="ECO:0000256" key="1">
    <source>
        <dbReference type="ARBA" id="ARBA00008609"/>
    </source>
</evidence>
<reference evidence="7 8" key="1">
    <citation type="submission" date="2013-11" db="EMBL/GenBank/DDBJ databases">
        <title>Metagenomic analysis of a methanogenic consortium involved in long chain n-alkane degradation.</title>
        <authorList>
            <person name="Davidova I.A."/>
            <person name="Callaghan A.V."/>
            <person name="Wawrik B."/>
            <person name="Pruitt S."/>
            <person name="Marks C."/>
            <person name="Duncan K.E."/>
            <person name="Suflita J.M."/>
        </authorList>
    </citation>
    <scope>NUCLEOTIDE SEQUENCE [LARGE SCALE GENOMIC DNA]</scope>
    <source>
        <strain evidence="7 8">SPR</strain>
    </source>
</reference>
<dbReference type="Gene3D" id="1.10.10.1100">
    <property type="entry name" value="BFD-like [2Fe-2S]-binding domain"/>
    <property type="match status" value="1"/>
</dbReference>
<feature type="domain" description="Aminomethyltransferase C-terminal" evidence="5">
    <location>
        <begin position="864"/>
        <end position="942"/>
    </location>
</feature>
<dbReference type="RefSeq" id="WP_044352441.1">
    <property type="nucleotide sequence ID" value="NZ_AZAC01000067.1"/>
</dbReference>
<comment type="caution">
    <text evidence="7">The sequence shown here is derived from an EMBL/GenBank/DDBJ whole genome shotgun (WGS) entry which is preliminary data.</text>
</comment>
<keyword evidence="8" id="KW-1185">Reference proteome</keyword>
<evidence type="ECO:0000313" key="8">
    <source>
        <dbReference type="Proteomes" id="UP000032233"/>
    </source>
</evidence>
<feature type="domain" description="FAD/NAD(P)-binding" evidence="4">
    <location>
        <begin position="167"/>
        <end position="408"/>
    </location>
</feature>
<dbReference type="SUPFAM" id="SSF51905">
    <property type="entry name" value="FAD/NAD(P)-binding domain"/>
    <property type="match status" value="1"/>
</dbReference>
<feature type="domain" description="GCVT N-terminal" evidence="3">
    <location>
        <begin position="586"/>
        <end position="840"/>
    </location>
</feature>
<proteinExistence type="inferred from homology"/>
<evidence type="ECO:0000256" key="2">
    <source>
        <dbReference type="ARBA" id="ARBA00023002"/>
    </source>
</evidence>
<protein>
    <recommendedName>
        <fullName evidence="9">Aminomethyltransferase</fullName>
    </recommendedName>
</protein>
<feature type="domain" description="SoxA A3" evidence="6">
    <location>
        <begin position="490"/>
        <end position="576"/>
    </location>
</feature>
<dbReference type="Gene3D" id="3.40.50.720">
    <property type="entry name" value="NAD(P)-binding Rossmann-like Domain"/>
    <property type="match status" value="1"/>
</dbReference>
<dbReference type="Proteomes" id="UP000032233">
    <property type="component" value="Unassembled WGS sequence"/>
</dbReference>
<evidence type="ECO:0008006" key="9">
    <source>
        <dbReference type="Google" id="ProtNLM"/>
    </source>
</evidence>
<dbReference type="PANTHER" id="PTHR43757">
    <property type="entry name" value="AMINOMETHYLTRANSFERASE"/>
    <property type="match status" value="1"/>
</dbReference>
<dbReference type="Pfam" id="PF01571">
    <property type="entry name" value="GCV_T"/>
    <property type="match status" value="1"/>
</dbReference>
<dbReference type="InParanoid" id="A0A0D2IZ19"/>
<evidence type="ECO:0000259" key="4">
    <source>
        <dbReference type="Pfam" id="PF07992"/>
    </source>
</evidence>
<dbReference type="SUPFAM" id="SSF101790">
    <property type="entry name" value="Aminomethyltransferase beta-barrel domain"/>
    <property type="match status" value="1"/>
</dbReference>
<dbReference type="OrthoDB" id="9806257at2"/>
<dbReference type="InterPro" id="IPR028896">
    <property type="entry name" value="GcvT/YgfZ/DmdA"/>
</dbReference>
<sequence length="950" mass="104407">MIDRLPQSPSEVINRKKPLNLFYGGKKIQAYEGDTIASALWAQGVRHTYDSFKYHRPRGVMELGVHAVDPLMEVNGRLNTRIARTLVSEGMKVESQSQKGLDLLKLSDLSGSVTQVGFYYKNATLYKSRKAWDKAREMMRKAPGNLGAIKPLAQKPKCEEINLTPELLVIGGGLAGLEAVKTAVETGIKVVLVEAEPWFGGYHAFQGPDYLSEIKDCLDKLSGYGNLTALLNTTAAMAYPDGLFVCVEKCPSGGDFQERSYLVRPRCVVYATGAMDRPLVFEHNDRPGVILPQTAQRLIHLYGVQPGKKAVLAGGDEQIYRTALDLAACGVEVAGVADIRPDAKPGPLMTRAGDQGIAVWTGSSIKEVKGKKTVNAALVSALDGSGEKSLKCDLVVAACGKTPMFKLVAQTDAVISYDHDLGLHLARNLPAGQATAGRINGLSARADIKAQAGQAVAKALSHLGIELFAKQEREASFAPNPPQVRNLGDKKRRFICLGNDVTEKDIDQAMAEGFDNLESIKRYTTATMGPEQGSLSQVNFLDYLAHLDPENMGDNAVFTPRAPLMGVSLGVLAAGQHDQPRVPPTHHVQEAMGGRAFRAGPWIRIEHFGDPEAETMALHRGVCLLDASTLGKFRIFGPDARKWINRVNLRDVDRLDPGRILYNGAVNNEGVLIDDGAFIKKGPEEYYFTTSTARAISTREWYERWRREEDWQAHLVDLTECKAVLNLAGPKARDVLQSLTQTDVSNRALPFMHWLEARVAEVEVLIMRMGFLGEPSYELHCPAAQADYLWQALCKAGEPFELMQAGLETQFIGRLEKGHIIPGLDADGNTNLFEAGFDWLWDGKEDHVGGPILKLLANSKKRCQCVGFYLEGRSEVTDGNLIIRGEARLGHITSVRYSPLLNRTIGLALVQPEKPFAPQDDIFICLKEKEVRATVAELPFYDPKGERMRL</sequence>
<dbReference type="InterPro" id="IPR029043">
    <property type="entry name" value="GcvT/YgfZ_C"/>
</dbReference>
<evidence type="ECO:0000259" key="5">
    <source>
        <dbReference type="Pfam" id="PF08669"/>
    </source>
</evidence>
<dbReference type="SUPFAM" id="SSF103025">
    <property type="entry name" value="Folate-binding domain"/>
    <property type="match status" value="1"/>
</dbReference>
<dbReference type="GO" id="GO:0016491">
    <property type="term" value="F:oxidoreductase activity"/>
    <property type="evidence" value="ECO:0007669"/>
    <property type="project" value="UniProtKB-KW"/>
</dbReference>
<dbReference type="Pfam" id="PF13510">
    <property type="entry name" value="Fer2_4"/>
    <property type="match status" value="1"/>
</dbReference>
<evidence type="ECO:0000259" key="3">
    <source>
        <dbReference type="Pfam" id="PF01571"/>
    </source>
</evidence>
<dbReference type="PANTHER" id="PTHR43757:SF2">
    <property type="entry name" value="AMINOMETHYLTRANSFERASE, MITOCHONDRIAL"/>
    <property type="match status" value="1"/>
</dbReference>
<dbReference type="PRINTS" id="PR00469">
    <property type="entry name" value="PNDRDTASEII"/>
</dbReference>
<comment type="similarity">
    <text evidence="1">Belongs to the GcvT family.</text>
</comment>
<dbReference type="Pfam" id="PF17806">
    <property type="entry name" value="SO_alpha_A3"/>
    <property type="match status" value="1"/>
</dbReference>
<dbReference type="Gene3D" id="3.30.1360.120">
    <property type="entry name" value="Probable tRNA modification gtpase trme, domain 1"/>
    <property type="match status" value="1"/>
</dbReference>
<dbReference type="AlphaFoldDB" id="A0A0D2IZ19"/>
<name>A0A0D2IZ19_9BACT</name>
<dbReference type="Gene3D" id="3.10.20.440">
    <property type="entry name" value="2Fe-2S iron-sulphur cluster binding domain, sarcosine oxidase, alpha subunit, N-terminal domain"/>
    <property type="match status" value="1"/>
</dbReference>
<dbReference type="InterPro" id="IPR042204">
    <property type="entry name" value="2Fe-2S-bd_N"/>
</dbReference>
<organism evidence="7 8">
    <name type="scientific">Dethiosulfatarculus sandiegensis</name>
    <dbReference type="NCBI Taxonomy" id="1429043"/>
    <lineage>
        <taxon>Bacteria</taxon>
        <taxon>Pseudomonadati</taxon>
        <taxon>Thermodesulfobacteriota</taxon>
        <taxon>Desulfarculia</taxon>
        <taxon>Desulfarculales</taxon>
        <taxon>Desulfarculaceae</taxon>
        <taxon>Dethiosulfatarculus</taxon>
    </lineage>
</organism>
<gene>
    <name evidence="7" type="ORF">X474_26140</name>
</gene>
<dbReference type="InterPro" id="IPR036188">
    <property type="entry name" value="FAD/NAD-bd_sf"/>
</dbReference>
<accession>A0A0D2IZ19</accession>
<dbReference type="InterPro" id="IPR006222">
    <property type="entry name" value="GCVT_N"/>
</dbReference>
<dbReference type="Gene3D" id="3.50.50.60">
    <property type="entry name" value="FAD/NAD(P)-binding domain"/>
    <property type="match status" value="1"/>
</dbReference>